<dbReference type="InterPro" id="IPR006026">
    <property type="entry name" value="Peptidase_Metallo"/>
</dbReference>
<dbReference type="EC" id="3.4.24.24" evidence="4"/>
<feature type="binding site" description="in inhibited form" evidence="23">
    <location>
        <position position="26"/>
    </location>
    <ligand>
        <name>Zn(2+)</name>
        <dbReference type="ChEBI" id="CHEBI:29105"/>
        <label>2</label>
        <note>catalytic</note>
    </ligand>
</feature>
<evidence type="ECO:0000256" key="24">
    <source>
        <dbReference type="PIRSR" id="PIRSR621190-5"/>
    </source>
</evidence>
<feature type="disulfide bond" evidence="25">
    <location>
        <begin position="244"/>
        <end position="271"/>
    </location>
</feature>
<feature type="binding site" evidence="22">
    <location>
        <position position="308"/>
    </location>
    <ligand>
        <name>Zn(2+)</name>
        <dbReference type="ChEBI" id="CHEBI:29105"/>
        <label>2</label>
        <note>catalytic</note>
    </ligand>
</feature>
<evidence type="ECO:0000256" key="2">
    <source>
        <dbReference type="ARBA" id="ARBA00004498"/>
    </source>
</evidence>
<feature type="disulfide bond" evidence="25">
    <location>
        <begin position="128"/>
        <end position="155"/>
    </location>
</feature>
<evidence type="ECO:0000256" key="26">
    <source>
        <dbReference type="PROSITE-ProRule" id="PRU01011"/>
    </source>
</evidence>
<dbReference type="InterPro" id="IPR013806">
    <property type="entry name" value="Kringle-like"/>
</dbReference>
<keyword evidence="18 25" id="KW-1015">Disulfide bond</keyword>
<feature type="disulfide bond" evidence="25">
    <location>
        <begin position="230"/>
        <end position="256"/>
    </location>
</feature>
<dbReference type="InterPro" id="IPR036375">
    <property type="entry name" value="Hemopexin-like_dom_sf"/>
</dbReference>
<feature type="binding site" evidence="23">
    <location>
        <position position="147"/>
    </location>
    <ligand>
        <name>Ca(2+)</name>
        <dbReference type="ChEBI" id="CHEBI:29108"/>
        <label>3</label>
    </ligand>
</feature>
<dbReference type="InterPro" id="IPR000585">
    <property type="entry name" value="Hemopexin-like_dom"/>
</dbReference>
<evidence type="ECO:0000256" key="25">
    <source>
        <dbReference type="PROSITE-ProRule" id="PRU00479"/>
    </source>
</evidence>
<keyword evidence="6" id="KW-0964">Secreted</keyword>
<evidence type="ECO:0000256" key="18">
    <source>
        <dbReference type="ARBA" id="ARBA00023157"/>
    </source>
</evidence>
<evidence type="ECO:0000256" key="17">
    <source>
        <dbReference type="ARBA" id="ARBA00023145"/>
    </source>
</evidence>
<keyword evidence="15" id="KW-0482">Metalloprotease</keyword>
<protein>
    <recommendedName>
        <fullName evidence="5">72 kDa type IV collagenase</fullName>
        <ecNumber evidence="4">3.4.24.24</ecNumber>
    </recommendedName>
    <alternativeName>
        <fullName evidence="19">72 kDa gelatinase</fullName>
    </alternativeName>
    <alternativeName>
        <fullName evidence="20">Matrix metalloproteinase-2</fullName>
    </alternativeName>
</protein>
<keyword evidence="8" id="KW-0645">Protease</keyword>
<dbReference type="PRINTS" id="PR00138">
    <property type="entry name" value="MATRIXIN"/>
</dbReference>
<dbReference type="PRINTS" id="PR00013">
    <property type="entry name" value="FNTYPEII"/>
</dbReference>
<dbReference type="Pfam" id="PF00040">
    <property type="entry name" value="fn2"/>
    <property type="match status" value="2"/>
</dbReference>
<dbReference type="InterPro" id="IPR036365">
    <property type="entry name" value="PGBD-like_sf"/>
</dbReference>
<dbReference type="InterPro" id="IPR021158">
    <property type="entry name" value="Pept_M10A_Zn_BS"/>
</dbReference>
<dbReference type="InterPro" id="IPR001818">
    <property type="entry name" value="Pept_M10_metallopeptidase"/>
</dbReference>
<evidence type="ECO:0000256" key="5">
    <source>
        <dbReference type="ARBA" id="ARBA00021167"/>
    </source>
</evidence>
<dbReference type="GO" id="GO:0001666">
    <property type="term" value="P:response to hypoxia"/>
    <property type="evidence" value="ECO:0007669"/>
    <property type="project" value="TreeGrafter"/>
</dbReference>
<evidence type="ECO:0000256" key="16">
    <source>
        <dbReference type="ARBA" id="ARBA00023105"/>
    </source>
</evidence>
<dbReference type="InterPro" id="IPR018486">
    <property type="entry name" value="Hemopexin_CS"/>
</dbReference>
<dbReference type="GO" id="GO:0004222">
    <property type="term" value="F:metalloendopeptidase activity"/>
    <property type="evidence" value="ECO:0007669"/>
    <property type="project" value="UniProtKB-EC"/>
</dbReference>
<feature type="binding site" evidence="22">
    <location>
        <position position="298"/>
    </location>
    <ligand>
        <name>Zn(2+)</name>
        <dbReference type="ChEBI" id="CHEBI:29105"/>
        <label>2</label>
        <note>catalytic</note>
    </ligand>
</feature>
<name>A0A7M4E608_CROPO</name>
<dbReference type="Pfam" id="PF00045">
    <property type="entry name" value="Hemopexin"/>
    <property type="match status" value="3"/>
</dbReference>
<keyword evidence="29" id="KW-1185">Reference proteome</keyword>
<dbReference type="PROSITE" id="PS00023">
    <property type="entry name" value="FN2_1"/>
    <property type="match status" value="1"/>
</dbReference>
<dbReference type="GO" id="GO:0005615">
    <property type="term" value="C:extracellular space"/>
    <property type="evidence" value="ECO:0007669"/>
    <property type="project" value="TreeGrafter"/>
</dbReference>
<evidence type="ECO:0000256" key="23">
    <source>
        <dbReference type="PIRSR" id="PIRSR621190-2"/>
    </source>
</evidence>
<evidence type="ECO:0000259" key="27">
    <source>
        <dbReference type="PROSITE" id="PS51092"/>
    </source>
</evidence>
<evidence type="ECO:0000256" key="11">
    <source>
        <dbReference type="ARBA" id="ARBA00022737"/>
    </source>
</evidence>
<feature type="domain" description="Fibronectin type-II" evidence="27">
    <location>
        <begin position="167"/>
        <end position="215"/>
    </location>
</feature>
<dbReference type="FunFam" id="2.110.10.10:FF:000004">
    <property type="entry name" value="72 kDa type IV collagenase"/>
    <property type="match status" value="1"/>
</dbReference>
<comment type="cofactor">
    <cofactor evidence="23">
        <name>Zn(2+)</name>
        <dbReference type="ChEBI" id="CHEBI:29105"/>
    </cofactor>
    <text evidence="23">Binds 2 Zn(2+) ions per subunit.</text>
</comment>
<evidence type="ECO:0000256" key="15">
    <source>
        <dbReference type="ARBA" id="ARBA00023049"/>
    </source>
</evidence>
<feature type="domain" description="Fibronectin type-II" evidence="27">
    <location>
        <begin position="225"/>
        <end position="273"/>
    </location>
</feature>
<feature type="binding site" evidence="22">
    <location>
        <position position="302"/>
    </location>
    <ligand>
        <name>Zn(2+)</name>
        <dbReference type="ChEBI" id="CHEBI:29105"/>
        <label>2</label>
        <note>catalytic</note>
    </ligand>
</feature>
<dbReference type="PROSITE" id="PS51642">
    <property type="entry name" value="HEMOPEXIN_2"/>
    <property type="match status" value="4"/>
</dbReference>
<dbReference type="GO" id="GO:0030198">
    <property type="term" value="P:extracellular matrix organization"/>
    <property type="evidence" value="ECO:0007669"/>
    <property type="project" value="TreeGrafter"/>
</dbReference>
<feature type="binding site" evidence="23">
    <location>
        <position position="135"/>
    </location>
    <ligand>
        <name>Zn(2+)</name>
        <dbReference type="ChEBI" id="CHEBI:29105"/>
        <label>1</label>
    </ligand>
</feature>
<evidence type="ECO:0000256" key="19">
    <source>
        <dbReference type="ARBA" id="ARBA00029967"/>
    </source>
</evidence>
<dbReference type="Ensembl" id="ENSCPRT00005005392.1">
    <property type="protein sequence ID" value="ENSCPRP00005004600.1"/>
    <property type="gene ID" value="ENSCPRG00005003118.1"/>
</dbReference>
<feature type="binding site" evidence="23">
    <location>
        <position position="58"/>
    </location>
    <ligand>
        <name>Ca(2+)</name>
        <dbReference type="ChEBI" id="CHEBI:29108"/>
        <label>1</label>
    </ligand>
</feature>
<evidence type="ECO:0000256" key="3">
    <source>
        <dbReference type="ARBA" id="ARBA00010370"/>
    </source>
</evidence>
<keyword evidence="17" id="KW-0865">Zymogen</keyword>
<evidence type="ECO:0000256" key="7">
    <source>
        <dbReference type="ARBA" id="ARBA00022530"/>
    </source>
</evidence>
<proteinExistence type="inferred from homology"/>
<keyword evidence="10" id="KW-0732">Signal</keyword>
<keyword evidence="13 22" id="KW-0862">Zinc</keyword>
<dbReference type="Proteomes" id="UP000594220">
    <property type="component" value="Unplaced"/>
</dbReference>
<keyword evidence="12" id="KW-0378">Hydrolase</keyword>
<dbReference type="PIRSF" id="PIRSF001191">
    <property type="entry name" value="Peptidase_M10A_matrix"/>
    <property type="match status" value="1"/>
</dbReference>
<dbReference type="GO" id="GO:0030574">
    <property type="term" value="P:collagen catabolic process"/>
    <property type="evidence" value="ECO:0007669"/>
    <property type="project" value="UniProtKB-KW"/>
</dbReference>
<accession>A0A7M4E608</accession>
<dbReference type="InterPro" id="IPR036943">
    <property type="entry name" value="FN_type2_sf"/>
</dbReference>
<evidence type="ECO:0000256" key="12">
    <source>
        <dbReference type="ARBA" id="ARBA00022801"/>
    </source>
</evidence>
<evidence type="ECO:0000256" key="6">
    <source>
        <dbReference type="ARBA" id="ARBA00022525"/>
    </source>
</evidence>
<dbReference type="PANTHER" id="PTHR10201:SF29">
    <property type="entry name" value="72 KDA TYPE IV COLLAGENASE"/>
    <property type="match status" value="1"/>
</dbReference>
<dbReference type="Gene3D" id="2.110.10.10">
    <property type="entry name" value="Hemopexin-like domain"/>
    <property type="match status" value="1"/>
</dbReference>
<dbReference type="InterPro" id="IPR024079">
    <property type="entry name" value="MetalloPept_cat_dom_sf"/>
</dbReference>
<evidence type="ECO:0000256" key="21">
    <source>
        <dbReference type="PIRSR" id="PIRSR001191-1"/>
    </source>
</evidence>
<dbReference type="SUPFAM" id="SSF47090">
    <property type="entry name" value="PGBD-like"/>
    <property type="match status" value="1"/>
</dbReference>
<dbReference type="PROSITE" id="PS00024">
    <property type="entry name" value="HEMOPEXIN"/>
    <property type="match status" value="1"/>
</dbReference>
<keyword evidence="14 23" id="KW-0106">Calcium</keyword>
<dbReference type="InterPro" id="IPR000562">
    <property type="entry name" value="FN_type2_dom"/>
</dbReference>
<feature type="binding site" evidence="23">
    <location>
        <position position="167"/>
    </location>
    <ligand>
        <name>Ca(2+)</name>
        <dbReference type="ChEBI" id="CHEBI:29108"/>
        <label>3</label>
    </ligand>
</feature>
<feature type="binding site" evidence="23">
    <location>
        <position position="92"/>
    </location>
    <ligand>
        <name>Ca(2+)</name>
        <dbReference type="ChEBI" id="CHEBI:29108"/>
        <label>2</label>
    </ligand>
</feature>
<keyword evidence="7" id="KW-0272">Extracellular matrix</keyword>
<evidence type="ECO:0000313" key="28">
    <source>
        <dbReference type="Ensembl" id="ENSCPRP00005004600.1"/>
    </source>
</evidence>
<dbReference type="SMART" id="SM00120">
    <property type="entry name" value="HX"/>
    <property type="match status" value="4"/>
</dbReference>
<reference evidence="28" key="2">
    <citation type="submission" date="2025-09" db="UniProtKB">
        <authorList>
            <consortium name="Ensembl"/>
        </authorList>
    </citation>
    <scope>IDENTIFICATION</scope>
</reference>
<keyword evidence="16" id="KW-0177">Collagen degradation</keyword>
<evidence type="ECO:0000256" key="9">
    <source>
        <dbReference type="ARBA" id="ARBA00022723"/>
    </source>
</evidence>
<feature type="disulfide bond" evidence="25">
    <location>
        <begin position="186"/>
        <end position="213"/>
    </location>
</feature>
<feature type="repeat" description="Hemopexin" evidence="26">
    <location>
        <begin position="414"/>
        <end position="460"/>
    </location>
</feature>
<comment type="catalytic activity">
    <reaction evidence="1">
        <text>Cleavage of gelatin type I and collagen types IV, V, VII, X. Cleaves the collagen-like sequence Pro-Gln-Gly-|-Ile-Ala-Gly-Gln.</text>
        <dbReference type="EC" id="3.4.24.24"/>
    </reaction>
</comment>
<dbReference type="Gene3D" id="2.10.10.10">
    <property type="entry name" value="Fibronectin, type II, collagen-binding"/>
    <property type="match status" value="2"/>
</dbReference>
<dbReference type="Pfam" id="PF00413">
    <property type="entry name" value="Peptidase_M10"/>
    <property type="match status" value="2"/>
</dbReference>
<feature type="repeat" description="Hemopexin" evidence="26">
    <location>
        <begin position="511"/>
        <end position="557"/>
    </location>
</feature>
<dbReference type="CDD" id="cd00062">
    <property type="entry name" value="FN2"/>
    <property type="match status" value="1"/>
</dbReference>
<dbReference type="PROSITE" id="PS00546">
    <property type="entry name" value="CYSTEINE_SWITCH"/>
    <property type="match status" value="1"/>
</dbReference>
<organism evidence="28 29">
    <name type="scientific">Crocodylus porosus</name>
    <name type="common">Saltwater crocodile</name>
    <name type="synonym">Estuarine crocodile</name>
    <dbReference type="NCBI Taxonomy" id="8502"/>
    <lineage>
        <taxon>Eukaryota</taxon>
        <taxon>Metazoa</taxon>
        <taxon>Chordata</taxon>
        <taxon>Craniata</taxon>
        <taxon>Vertebrata</taxon>
        <taxon>Euteleostomi</taxon>
        <taxon>Archelosauria</taxon>
        <taxon>Archosauria</taxon>
        <taxon>Crocodylia</taxon>
        <taxon>Longirostres</taxon>
        <taxon>Crocodylidae</taxon>
        <taxon>Crocodylus</taxon>
    </lineage>
</organism>
<dbReference type="GO" id="GO:0008270">
    <property type="term" value="F:zinc ion binding"/>
    <property type="evidence" value="ECO:0007669"/>
    <property type="project" value="InterPro"/>
</dbReference>
<feature type="binding site" evidence="23">
    <location>
        <position position="423"/>
    </location>
    <ligand>
        <name>Ca(2+)</name>
        <dbReference type="ChEBI" id="CHEBI:29108"/>
        <label>5</label>
    </ligand>
</feature>
<evidence type="ECO:0000256" key="20">
    <source>
        <dbReference type="ARBA" id="ARBA00030021"/>
    </source>
</evidence>
<evidence type="ECO:0000256" key="13">
    <source>
        <dbReference type="ARBA" id="ARBA00022833"/>
    </source>
</evidence>
<dbReference type="PROSITE" id="PS51092">
    <property type="entry name" value="FN2_2"/>
    <property type="match status" value="3"/>
</dbReference>
<reference evidence="28" key="1">
    <citation type="submission" date="2025-08" db="UniProtKB">
        <authorList>
            <consortium name="Ensembl"/>
        </authorList>
    </citation>
    <scope>IDENTIFICATION</scope>
</reference>
<feature type="active site" evidence="21">
    <location>
        <position position="299"/>
    </location>
</feature>
<gene>
    <name evidence="28" type="primary">MMP2</name>
</gene>
<evidence type="ECO:0000256" key="22">
    <source>
        <dbReference type="PIRSR" id="PIRSR001191-2"/>
    </source>
</evidence>
<dbReference type="SUPFAM" id="SSF55486">
    <property type="entry name" value="Metalloproteases ('zincins'), catalytic domain"/>
    <property type="match status" value="1"/>
</dbReference>
<dbReference type="SUPFAM" id="SSF50923">
    <property type="entry name" value="Hemopexin-like domain"/>
    <property type="match status" value="1"/>
</dbReference>
<feature type="domain" description="Fibronectin type-II" evidence="27">
    <location>
        <begin position="109"/>
        <end position="157"/>
    </location>
</feature>
<evidence type="ECO:0000256" key="8">
    <source>
        <dbReference type="ARBA" id="ARBA00022670"/>
    </source>
</evidence>
<evidence type="ECO:0000256" key="10">
    <source>
        <dbReference type="ARBA" id="ARBA00022729"/>
    </source>
</evidence>
<evidence type="ECO:0000313" key="29">
    <source>
        <dbReference type="Proteomes" id="UP000594220"/>
    </source>
</evidence>
<dbReference type="SMART" id="SM00059">
    <property type="entry name" value="FN2"/>
    <property type="match status" value="3"/>
</dbReference>
<evidence type="ECO:0000256" key="1">
    <source>
        <dbReference type="ARBA" id="ARBA00000178"/>
    </source>
</evidence>
<keyword evidence="11" id="KW-0677">Repeat</keyword>
<dbReference type="GO" id="GO:0006508">
    <property type="term" value="P:proteolysis"/>
    <property type="evidence" value="ECO:0007669"/>
    <property type="project" value="UniProtKB-KW"/>
</dbReference>
<dbReference type="AlphaFoldDB" id="A0A7M4E608"/>
<comment type="cofactor">
    <cofactor evidence="23">
        <name>Ca(2+)</name>
        <dbReference type="ChEBI" id="CHEBI:29108"/>
    </cofactor>
    <text evidence="23">Can bind about 5 Ca(2+) ions per subunit.</text>
</comment>
<feature type="repeat" description="Hemopexin" evidence="26">
    <location>
        <begin position="369"/>
        <end position="413"/>
    </location>
</feature>
<dbReference type="SMART" id="SM00235">
    <property type="entry name" value="ZnMc"/>
    <property type="match status" value="1"/>
</dbReference>
<dbReference type="InterPro" id="IPR018487">
    <property type="entry name" value="Hemopexin-like_repeat"/>
</dbReference>
<dbReference type="GO" id="GO:0031012">
    <property type="term" value="C:extracellular matrix"/>
    <property type="evidence" value="ECO:0007669"/>
    <property type="project" value="InterPro"/>
</dbReference>
<evidence type="ECO:0000256" key="14">
    <source>
        <dbReference type="ARBA" id="ARBA00022837"/>
    </source>
</evidence>
<feature type="short sequence motif" description="Cysteine switch" evidence="24">
    <location>
        <begin position="24"/>
        <end position="31"/>
    </location>
</feature>
<dbReference type="InterPro" id="IPR021190">
    <property type="entry name" value="Pept_M10A"/>
</dbReference>
<dbReference type="GO" id="GO:0048771">
    <property type="term" value="P:tissue remodeling"/>
    <property type="evidence" value="ECO:0007669"/>
    <property type="project" value="TreeGrafter"/>
</dbReference>
<keyword evidence="9 22" id="KW-0479">Metal-binding</keyword>
<dbReference type="FunFam" id="2.10.10.10:FF:000002">
    <property type="entry name" value="72 kDa type IV collagenase"/>
    <property type="match status" value="1"/>
</dbReference>
<dbReference type="FunFam" id="2.10.10.10:FF:000001">
    <property type="entry name" value="Fibronectin 1a isoform 1"/>
    <property type="match status" value="2"/>
</dbReference>
<feature type="disulfide bond" evidence="25">
    <location>
        <begin position="172"/>
        <end position="198"/>
    </location>
</feature>
<feature type="repeat" description="Hemopexin" evidence="26">
    <location>
        <begin position="462"/>
        <end position="510"/>
    </location>
</feature>
<evidence type="ECO:0000256" key="4">
    <source>
        <dbReference type="ARBA" id="ARBA00012372"/>
    </source>
</evidence>
<feature type="binding site" evidence="23">
    <location>
        <position position="222"/>
    </location>
    <ligand>
        <name>Ca(2+)</name>
        <dbReference type="ChEBI" id="CHEBI:29108"/>
        <label>2</label>
    </ligand>
</feature>
<dbReference type="PANTHER" id="PTHR10201">
    <property type="entry name" value="MATRIX METALLOPROTEINASE"/>
    <property type="match status" value="1"/>
</dbReference>
<sequence length="557" mass="63066">MQKFFGLPETGDLDQNTIETMKKPRCGNPDVANYNFFPRKPKWEKNLVTYRILGYTPDLDPETVDDAFGRAFKVWSDVTPLKFSRINDGEADIMINFGRWVVRVKYGNADGEYCKFPFLFNDKEYNSCTNEGRSDGFLWCSTTSNFDADAKYGFCPHESLFTMGGNGEGQPCKFPFKFQGVSYDQCTTEGRTDGYRWCGTTEDYDRDKKYGFCPETAMSTVGGNSEGAPCVFPFTFLGNKYESCTSAGRNDGKMWCASTSNYDDDRKWGFCPDQGQKITAEISDTVYNCYSLFLVAAHEFGHAMGLEHSEDPGALMAPIYTYTKNFRLSQDDIQGIQELYGGSTDVGPGPGPGPSPTLGPVTPEICKNDIVFDGVAQIRGETFFFKDRFMWRTVNPRNKPTGPLLVATFWPDLPDKIDAVYEAPQEEKSIFFSGNEYWVYSASNLERGYPKKLTNLGLPPDVQRVNAAFNWGRNKKTYIFAGEKFWKYNEEKKKMEPGFPKFIADSWNGIPDNLDAVLSPSDSGFSYFFKEKYYLKMEDTSLKIIQIGNIKSDWLGC</sequence>
<comment type="subcellular location">
    <subcellularLocation>
        <location evidence="2">Secreted</location>
        <location evidence="2">Extracellular space</location>
        <location evidence="2">Extracellular matrix</location>
    </subcellularLocation>
</comment>
<feature type="disulfide bond" evidence="25">
    <location>
        <begin position="114"/>
        <end position="140"/>
    </location>
</feature>
<dbReference type="CDD" id="cd00094">
    <property type="entry name" value="HX"/>
    <property type="match status" value="1"/>
</dbReference>
<dbReference type="Gene3D" id="3.40.390.10">
    <property type="entry name" value="Collagenase (Catalytic Domain)"/>
    <property type="match status" value="1"/>
</dbReference>
<dbReference type="SUPFAM" id="SSF57440">
    <property type="entry name" value="Kringle-like"/>
    <property type="match status" value="2"/>
</dbReference>
<comment type="similarity">
    <text evidence="3">Belongs to the peptidase M10A family.</text>
</comment>
<dbReference type="GeneTree" id="ENSGT00940000158511"/>